<keyword evidence="2" id="KW-1185">Reference proteome</keyword>
<evidence type="ECO:0000313" key="1">
    <source>
        <dbReference type="EMBL" id="KAK7482100.1"/>
    </source>
</evidence>
<dbReference type="Proteomes" id="UP001519460">
    <property type="component" value="Unassembled WGS sequence"/>
</dbReference>
<sequence length="92" mass="10090">MSGVFGVLPERRRTGGTASHRAVLGRSREGGEVIHLVVLSGGDQSQFQRDCSSLLSAARLQRRGPDLERSSLHGLTLVWWNALRFKGYGLTL</sequence>
<accession>A0ABD0K5A8</accession>
<gene>
    <name evidence="1" type="ORF">BaRGS_00026684</name>
</gene>
<reference evidence="1 2" key="1">
    <citation type="journal article" date="2023" name="Sci. Data">
        <title>Genome assembly of the Korean intertidal mud-creeper Batillaria attramentaria.</title>
        <authorList>
            <person name="Patra A.K."/>
            <person name="Ho P.T."/>
            <person name="Jun S."/>
            <person name="Lee S.J."/>
            <person name="Kim Y."/>
            <person name="Won Y.J."/>
        </authorList>
    </citation>
    <scope>NUCLEOTIDE SEQUENCE [LARGE SCALE GENOMIC DNA]</scope>
    <source>
        <strain evidence="1">Wonlab-2016</strain>
    </source>
</reference>
<comment type="caution">
    <text evidence="1">The sequence shown here is derived from an EMBL/GenBank/DDBJ whole genome shotgun (WGS) entry which is preliminary data.</text>
</comment>
<name>A0ABD0K5A8_9CAEN</name>
<dbReference type="AlphaFoldDB" id="A0ABD0K5A8"/>
<protein>
    <submittedName>
        <fullName evidence="1">Uncharacterized protein</fullName>
    </submittedName>
</protein>
<feature type="non-terminal residue" evidence="1">
    <location>
        <position position="92"/>
    </location>
</feature>
<evidence type="ECO:0000313" key="2">
    <source>
        <dbReference type="Proteomes" id="UP001519460"/>
    </source>
</evidence>
<proteinExistence type="predicted"/>
<organism evidence="1 2">
    <name type="scientific">Batillaria attramentaria</name>
    <dbReference type="NCBI Taxonomy" id="370345"/>
    <lineage>
        <taxon>Eukaryota</taxon>
        <taxon>Metazoa</taxon>
        <taxon>Spiralia</taxon>
        <taxon>Lophotrochozoa</taxon>
        <taxon>Mollusca</taxon>
        <taxon>Gastropoda</taxon>
        <taxon>Caenogastropoda</taxon>
        <taxon>Sorbeoconcha</taxon>
        <taxon>Cerithioidea</taxon>
        <taxon>Batillariidae</taxon>
        <taxon>Batillaria</taxon>
    </lineage>
</organism>
<dbReference type="EMBL" id="JACVVK020000251">
    <property type="protein sequence ID" value="KAK7482100.1"/>
    <property type="molecule type" value="Genomic_DNA"/>
</dbReference>